<name>X0XIS0_9ZZZZ</name>
<dbReference type="Gene3D" id="2.70.70.10">
    <property type="entry name" value="Glucose Permease (Domain IIA)"/>
    <property type="match status" value="1"/>
</dbReference>
<accession>X0XIS0</accession>
<dbReference type="EMBL" id="BARS01053808">
    <property type="protein sequence ID" value="GAG43050.1"/>
    <property type="molecule type" value="Genomic_DNA"/>
</dbReference>
<dbReference type="AlphaFoldDB" id="X0XIS0"/>
<sequence length="80" mass="8641">MGTGALAMIELVKPFREDYKLSLIFGEQFGGRKHTGLDWMTPKGTVITPAAPGHVIKVGFDKPEYDASGNLISGGYGHYV</sequence>
<dbReference type="SUPFAM" id="SSF51261">
    <property type="entry name" value="Duplicated hybrid motif"/>
    <property type="match status" value="1"/>
</dbReference>
<proteinExistence type="predicted"/>
<gene>
    <name evidence="1" type="ORF">S01H1_79767</name>
</gene>
<organism evidence="1">
    <name type="scientific">marine sediment metagenome</name>
    <dbReference type="NCBI Taxonomy" id="412755"/>
    <lineage>
        <taxon>unclassified sequences</taxon>
        <taxon>metagenomes</taxon>
        <taxon>ecological metagenomes</taxon>
    </lineage>
</organism>
<reference evidence="1" key="1">
    <citation type="journal article" date="2014" name="Front. Microbiol.">
        <title>High frequency of phylogenetically diverse reductive dehalogenase-homologous genes in deep subseafloor sedimentary metagenomes.</title>
        <authorList>
            <person name="Kawai M."/>
            <person name="Futagami T."/>
            <person name="Toyoda A."/>
            <person name="Takaki Y."/>
            <person name="Nishi S."/>
            <person name="Hori S."/>
            <person name="Arai W."/>
            <person name="Tsubouchi T."/>
            <person name="Morono Y."/>
            <person name="Uchiyama I."/>
            <person name="Ito T."/>
            <person name="Fujiyama A."/>
            <person name="Inagaki F."/>
            <person name="Takami H."/>
        </authorList>
    </citation>
    <scope>NUCLEOTIDE SEQUENCE</scope>
    <source>
        <strain evidence="1">Expedition CK06-06</strain>
    </source>
</reference>
<dbReference type="InterPro" id="IPR011055">
    <property type="entry name" value="Dup_hybrid_motif"/>
</dbReference>
<evidence type="ECO:0000313" key="1">
    <source>
        <dbReference type="EMBL" id="GAG43050.1"/>
    </source>
</evidence>
<feature type="non-terminal residue" evidence="1">
    <location>
        <position position="80"/>
    </location>
</feature>
<protein>
    <submittedName>
        <fullName evidence="1">Uncharacterized protein</fullName>
    </submittedName>
</protein>
<comment type="caution">
    <text evidence="1">The sequence shown here is derived from an EMBL/GenBank/DDBJ whole genome shotgun (WGS) entry which is preliminary data.</text>
</comment>